<dbReference type="RefSeq" id="WP_204392225.1">
    <property type="nucleotide sequence ID" value="NZ_JAFBBW010000001.1"/>
</dbReference>
<organism evidence="2 3">
    <name type="scientific">Agromyces aurantiacus</name>
    <dbReference type="NCBI Taxonomy" id="165814"/>
    <lineage>
        <taxon>Bacteria</taxon>
        <taxon>Bacillati</taxon>
        <taxon>Actinomycetota</taxon>
        <taxon>Actinomycetes</taxon>
        <taxon>Micrococcales</taxon>
        <taxon>Microbacteriaceae</taxon>
        <taxon>Agromyces</taxon>
    </lineage>
</organism>
<dbReference type="PANTHER" id="PTHR43190">
    <property type="entry name" value="N-ACETYL-D-GLUCOSAMINE KINASE"/>
    <property type="match status" value="1"/>
</dbReference>
<name>A0ABV9R528_9MICO</name>
<dbReference type="InterPro" id="IPR043129">
    <property type="entry name" value="ATPase_NBD"/>
</dbReference>
<comment type="caution">
    <text evidence="2">The sequence shown here is derived from an EMBL/GenBank/DDBJ whole genome shotgun (WGS) entry which is preliminary data.</text>
</comment>
<evidence type="ECO:0000259" key="1">
    <source>
        <dbReference type="Pfam" id="PF01869"/>
    </source>
</evidence>
<feature type="domain" description="ATPase BadF/BadG/BcrA/BcrD type" evidence="1">
    <location>
        <begin position="9"/>
        <end position="264"/>
    </location>
</feature>
<gene>
    <name evidence="2" type="ORF">ACFPER_09010</name>
</gene>
<keyword evidence="3" id="KW-1185">Reference proteome</keyword>
<dbReference type="SUPFAM" id="SSF53067">
    <property type="entry name" value="Actin-like ATPase domain"/>
    <property type="match status" value="1"/>
</dbReference>
<reference evidence="3" key="1">
    <citation type="journal article" date="2019" name="Int. J. Syst. Evol. Microbiol.">
        <title>The Global Catalogue of Microorganisms (GCM) 10K type strain sequencing project: providing services to taxonomists for standard genome sequencing and annotation.</title>
        <authorList>
            <consortium name="The Broad Institute Genomics Platform"/>
            <consortium name="The Broad Institute Genome Sequencing Center for Infectious Disease"/>
            <person name="Wu L."/>
            <person name="Ma J."/>
        </authorList>
    </citation>
    <scope>NUCLEOTIDE SEQUENCE [LARGE SCALE GENOMIC DNA]</scope>
    <source>
        <strain evidence="3">CGMCC 1.12192</strain>
    </source>
</reference>
<dbReference type="PANTHER" id="PTHR43190:SF3">
    <property type="entry name" value="N-ACETYL-D-GLUCOSAMINE KINASE"/>
    <property type="match status" value="1"/>
</dbReference>
<dbReference type="Gene3D" id="3.30.420.40">
    <property type="match status" value="2"/>
</dbReference>
<evidence type="ECO:0000313" key="2">
    <source>
        <dbReference type="EMBL" id="MFC4828925.1"/>
    </source>
</evidence>
<dbReference type="InterPro" id="IPR002731">
    <property type="entry name" value="ATPase_BadF"/>
</dbReference>
<protein>
    <submittedName>
        <fullName evidence="2">BadF/BadG/BcrA/BcrD ATPase family protein</fullName>
    </submittedName>
</protein>
<sequence length="308" mass="31020">MTAGVLLSIDAGQTSVRVRVRDASGVRVLAHPGVLPDRSAVEQVADLLDTHRGLEPTAVAVGLSGFGADRDAAARLLDRAPTARRAILAHDSVTGYLGANGDADGAVAAVGTGVVVLGVGPSGVARVDGWGAILGDDGSAYWLGRAGLAAALRATDGRGPRTSLIPAALSAFGPIEHIYLAVQADPHRVANVAGFAPAVTAAAEQGDAVAGAIVERAAQELVHSLSTALARVGADPATARVSAVGRVTGSASMRRALRAELVRRFGPDGSARAASLAEPVGQPIDGVERLHELPSTHALASVVVTAER</sequence>
<dbReference type="EMBL" id="JBHSJC010000001">
    <property type="protein sequence ID" value="MFC4828925.1"/>
    <property type="molecule type" value="Genomic_DNA"/>
</dbReference>
<evidence type="ECO:0000313" key="3">
    <source>
        <dbReference type="Proteomes" id="UP001595960"/>
    </source>
</evidence>
<dbReference type="InterPro" id="IPR052519">
    <property type="entry name" value="Euk-type_GlcNAc_Kinase"/>
</dbReference>
<dbReference type="Proteomes" id="UP001595960">
    <property type="component" value="Unassembled WGS sequence"/>
</dbReference>
<accession>A0ABV9R528</accession>
<proteinExistence type="predicted"/>
<dbReference type="Pfam" id="PF01869">
    <property type="entry name" value="BcrAD_BadFG"/>
    <property type="match status" value="1"/>
</dbReference>